<evidence type="ECO:0000313" key="3">
    <source>
        <dbReference type="Proteomes" id="UP000250235"/>
    </source>
</evidence>
<organism evidence="2 3">
    <name type="scientific">Dorcoceras hygrometricum</name>
    <dbReference type="NCBI Taxonomy" id="472368"/>
    <lineage>
        <taxon>Eukaryota</taxon>
        <taxon>Viridiplantae</taxon>
        <taxon>Streptophyta</taxon>
        <taxon>Embryophyta</taxon>
        <taxon>Tracheophyta</taxon>
        <taxon>Spermatophyta</taxon>
        <taxon>Magnoliopsida</taxon>
        <taxon>eudicotyledons</taxon>
        <taxon>Gunneridae</taxon>
        <taxon>Pentapetalae</taxon>
        <taxon>asterids</taxon>
        <taxon>lamiids</taxon>
        <taxon>Lamiales</taxon>
        <taxon>Gesneriaceae</taxon>
        <taxon>Didymocarpoideae</taxon>
        <taxon>Trichosporeae</taxon>
        <taxon>Loxocarpinae</taxon>
        <taxon>Dorcoceras</taxon>
    </lineage>
</organism>
<reference evidence="2 3" key="1">
    <citation type="journal article" date="2015" name="Proc. Natl. Acad. Sci. U.S.A.">
        <title>The resurrection genome of Boea hygrometrica: A blueprint for survival of dehydration.</title>
        <authorList>
            <person name="Xiao L."/>
            <person name="Yang G."/>
            <person name="Zhang L."/>
            <person name="Yang X."/>
            <person name="Zhao S."/>
            <person name="Ji Z."/>
            <person name="Zhou Q."/>
            <person name="Hu M."/>
            <person name="Wang Y."/>
            <person name="Chen M."/>
            <person name="Xu Y."/>
            <person name="Jin H."/>
            <person name="Xiao X."/>
            <person name="Hu G."/>
            <person name="Bao F."/>
            <person name="Hu Y."/>
            <person name="Wan P."/>
            <person name="Li L."/>
            <person name="Deng X."/>
            <person name="Kuang T."/>
            <person name="Xiang C."/>
            <person name="Zhu J.K."/>
            <person name="Oliver M.J."/>
            <person name="He Y."/>
        </authorList>
    </citation>
    <scope>NUCLEOTIDE SEQUENCE [LARGE SCALE GENOMIC DNA]</scope>
    <source>
        <strain evidence="3">cv. XS01</strain>
    </source>
</reference>
<dbReference type="EMBL" id="KQ993845">
    <property type="protein sequence ID" value="KZV48573.1"/>
    <property type="molecule type" value="Genomic_DNA"/>
</dbReference>
<feature type="region of interest" description="Disordered" evidence="1">
    <location>
        <begin position="28"/>
        <end position="52"/>
    </location>
</feature>
<protein>
    <submittedName>
        <fullName evidence="2">Uncharacterized protein</fullName>
    </submittedName>
</protein>
<name>A0A2Z7CP83_9LAMI</name>
<accession>A0A2Z7CP83</accession>
<sequence length="52" mass="6253">MHTGKHTLKLKFYLGPHDMHMEQLITHENMDKRESPRMNNSLISHRESKTCY</sequence>
<evidence type="ECO:0000256" key="1">
    <source>
        <dbReference type="SAM" id="MobiDB-lite"/>
    </source>
</evidence>
<evidence type="ECO:0000313" key="2">
    <source>
        <dbReference type="EMBL" id="KZV48573.1"/>
    </source>
</evidence>
<dbReference type="AlphaFoldDB" id="A0A2Z7CP83"/>
<gene>
    <name evidence="2" type="ORF">F511_21682</name>
</gene>
<keyword evidence="3" id="KW-1185">Reference proteome</keyword>
<proteinExistence type="predicted"/>
<dbReference type="Proteomes" id="UP000250235">
    <property type="component" value="Unassembled WGS sequence"/>
</dbReference>